<comment type="subcellular location">
    <subcellularLocation>
        <location evidence="1">Nucleus</location>
    </subcellularLocation>
</comment>
<evidence type="ECO:0000313" key="7">
    <source>
        <dbReference type="Proteomes" id="UP000054549"/>
    </source>
</evidence>
<gene>
    <name evidence="6" type="ORF">M378DRAFT_19061</name>
</gene>
<proteinExistence type="predicted"/>
<dbReference type="AlphaFoldDB" id="A0A0C2WE04"/>
<keyword evidence="7" id="KW-1185">Reference proteome</keyword>
<dbReference type="EMBL" id="KN818839">
    <property type="protein sequence ID" value="KIL54283.1"/>
    <property type="molecule type" value="Genomic_DNA"/>
</dbReference>
<protein>
    <recommendedName>
        <fullName evidence="5">Suppressor of forked domain-containing protein</fullName>
    </recommendedName>
</protein>
<reference evidence="6 7" key="1">
    <citation type="submission" date="2014-04" db="EMBL/GenBank/DDBJ databases">
        <title>Evolutionary Origins and Diversification of the Mycorrhizal Mutualists.</title>
        <authorList>
            <consortium name="DOE Joint Genome Institute"/>
            <consortium name="Mycorrhizal Genomics Consortium"/>
            <person name="Kohler A."/>
            <person name="Kuo A."/>
            <person name="Nagy L.G."/>
            <person name="Floudas D."/>
            <person name="Copeland A."/>
            <person name="Barry K.W."/>
            <person name="Cichocki N."/>
            <person name="Veneault-Fourrey C."/>
            <person name="LaButti K."/>
            <person name="Lindquist E.A."/>
            <person name="Lipzen A."/>
            <person name="Lundell T."/>
            <person name="Morin E."/>
            <person name="Murat C."/>
            <person name="Riley R."/>
            <person name="Ohm R."/>
            <person name="Sun H."/>
            <person name="Tunlid A."/>
            <person name="Henrissat B."/>
            <person name="Grigoriev I.V."/>
            <person name="Hibbett D.S."/>
            <person name="Martin F."/>
        </authorList>
    </citation>
    <scope>NUCLEOTIDE SEQUENCE [LARGE SCALE GENOMIC DNA]</scope>
    <source>
        <strain evidence="6 7">Koide BX008</strain>
    </source>
</reference>
<keyword evidence="3" id="KW-0539">Nucleus</keyword>
<dbReference type="GO" id="GO:0005634">
    <property type="term" value="C:nucleus"/>
    <property type="evidence" value="ECO:0007669"/>
    <property type="project" value="UniProtKB-SubCell"/>
</dbReference>
<evidence type="ECO:0000256" key="1">
    <source>
        <dbReference type="ARBA" id="ARBA00004123"/>
    </source>
</evidence>
<name>A0A0C2WE04_AMAMK</name>
<organism evidence="6 7">
    <name type="scientific">Amanita muscaria (strain Koide BX008)</name>
    <dbReference type="NCBI Taxonomy" id="946122"/>
    <lineage>
        <taxon>Eukaryota</taxon>
        <taxon>Fungi</taxon>
        <taxon>Dikarya</taxon>
        <taxon>Basidiomycota</taxon>
        <taxon>Agaricomycotina</taxon>
        <taxon>Agaricomycetes</taxon>
        <taxon>Agaricomycetidae</taxon>
        <taxon>Agaricales</taxon>
        <taxon>Pluteineae</taxon>
        <taxon>Amanitaceae</taxon>
        <taxon>Amanita</taxon>
    </lineage>
</organism>
<dbReference type="STRING" id="946122.A0A0C2WE04"/>
<accession>A0A0C2WE04</accession>
<keyword evidence="4" id="KW-1133">Transmembrane helix</keyword>
<feature type="domain" description="Suppressor of forked" evidence="5">
    <location>
        <begin position="2"/>
        <end position="110"/>
    </location>
</feature>
<evidence type="ECO:0000256" key="4">
    <source>
        <dbReference type="SAM" id="Phobius"/>
    </source>
</evidence>
<evidence type="ECO:0000256" key="2">
    <source>
        <dbReference type="ARBA" id="ARBA00022737"/>
    </source>
</evidence>
<dbReference type="GO" id="GO:0006396">
    <property type="term" value="P:RNA processing"/>
    <property type="evidence" value="ECO:0007669"/>
    <property type="project" value="InterPro"/>
</dbReference>
<keyword evidence="2" id="KW-0677">Repeat</keyword>
<dbReference type="Gene3D" id="1.25.40.1040">
    <property type="match status" value="1"/>
</dbReference>
<evidence type="ECO:0000313" key="6">
    <source>
        <dbReference type="EMBL" id="KIL54283.1"/>
    </source>
</evidence>
<dbReference type="Pfam" id="PF05843">
    <property type="entry name" value="Suf"/>
    <property type="match status" value="1"/>
</dbReference>
<feature type="transmembrane region" description="Helical" evidence="4">
    <location>
        <begin position="110"/>
        <end position="130"/>
    </location>
</feature>
<evidence type="ECO:0000256" key="3">
    <source>
        <dbReference type="ARBA" id="ARBA00023242"/>
    </source>
</evidence>
<evidence type="ECO:0000259" key="5">
    <source>
        <dbReference type="Pfam" id="PF05843"/>
    </source>
</evidence>
<dbReference type="InParanoid" id="A0A0C2WE04"/>
<keyword evidence="4" id="KW-0812">Transmembrane</keyword>
<sequence length="145" mass="16939">MSDLSPGHMQARTTLRQLLSHVSGLYPPSFNNSYPPLPDRSNTELFLPPSPTFDLTECSLVGKWKTYLKWEENNLLEIEDKDKVVFINRVQAVYRKAVIRMRWFSEIWRVAFLSLGMFFVLTLMTGLWHIRGQVVLVDITKLCQY</sequence>
<keyword evidence="4" id="KW-0472">Membrane</keyword>
<dbReference type="OrthoDB" id="3052012at2759"/>
<dbReference type="HOGENOM" id="CLU_1786410_0_0_1"/>
<dbReference type="Proteomes" id="UP000054549">
    <property type="component" value="Unassembled WGS sequence"/>
</dbReference>
<dbReference type="InterPro" id="IPR008847">
    <property type="entry name" value="Suf"/>
</dbReference>